<gene>
    <name evidence="3" type="ORF">PDM29_19770</name>
</gene>
<dbReference type="InterPro" id="IPR051691">
    <property type="entry name" value="Metab_Enz_Cyan_OpOx_G3PDH"/>
</dbReference>
<reference evidence="3 4" key="1">
    <citation type="submission" date="2022-12" db="EMBL/GenBank/DDBJ databases">
        <title>Two new species, Stenotrophomonas aracearum and Stenotrophomonas oahuensis, isolated from Anthurium (Araceae family) in Hawaii.</title>
        <authorList>
            <person name="Chunag S.C."/>
            <person name="Dobhal S."/>
            <person name="Alvarez A."/>
            <person name="Arif M."/>
        </authorList>
    </citation>
    <scope>NUCLEOTIDE SEQUENCE [LARGE SCALE GENOMIC DNA]</scope>
    <source>
        <strain evidence="3 4">A5586</strain>
    </source>
</reference>
<evidence type="ECO:0000313" key="4">
    <source>
        <dbReference type="Proteomes" id="UP001302072"/>
    </source>
</evidence>
<dbReference type="InterPro" id="IPR036188">
    <property type="entry name" value="FAD/NAD-bd_sf"/>
</dbReference>
<evidence type="ECO:0000313" key="3">
    <source>
        <dbReference type="EMBL" id="WNH52529.1"/>
    </source>
</evidence>
<dbReference type="EMBL" id="CP115541">
    <property type="protein sequence ID" value="WNH52529.1"/>
    <property type="molecule type" value="Genomic_DNA"/>
</dbReference>
<feature type="domain" description="FAD/NAD(P)-binding" evidence="2">
    <location>
        <begin position="8"/>
        <end position="292"/>
    </location>
</feature>
<dbReference type="SUPFAM" id="SSF51905">
    <property type="entry name" value="FAD/NAD(P)-binding domain"/>
    <property type="match status" value="1"/>
</dbReference>
<name>A0ABY9YQN7_9GAMM</name>
<accession>A0ABY9YQN7</accession>
<protein>
    <submittedName>
        <fullName evidence="3">FAD-dependent oxidoreductase</fullName>
    </submittedName>
</protein>
<sequence>MAESVLHFDVLVVGAGPAGLAAARAAASHGVRVGIVDAQPRAGGQVWRHDVTHGVPDIARRALKVLGTREVDWLAQTQVTLAQPGWLLADGPAGARQLHYRHLVLATGARELLLPFPGWTLPGVTGAGGAQALAKQGWPLNGKRVVVAGSGPLLLASAATLRRHGAQVLGIHEQAARGALTRFALQLPRWPGKAMQAAALQLQLAGVGYHAASVVVAAHGDTHLREVEIEGPRGRYTIACDQLAVGYGLVPNTELAQLLGCRLTHTGAHPQVAVDAQLRTSVPNIYAAGEALGIGGRDSAVVEGAIAGHMAAGEPRAAAALQGQRKRARSFAEQLQHTFALGARVHSLAQDTTLVCRCEDVPLGALRDFTDSRDAKLTSRCGMGACQGRICGTALAELGLGSAESSTDGGRRPPLFPVRLAALADSFTDDSQGIHP</sequence>
<dbReference type="PRINTS" id="PR00469">
    <property type="entry name" value="PNDRDTASEII"/>
</dbReference>
<organism evidence="3 4">
    <name type="scientific">Stenotrophomonas oahuensis</name>
    <dbReference type="NCBI Taxonomy" id="3003271"/>
    <lineage>
        <taxon>Bacteria</taxon>
        <taxon>Pseudomonadati</taxon>
        <taxon>Pseudomonadota</taxon>
        <taxon>Gammaproteobacteria</taxon>
        <taxon>Lysobacterales</taxon>
        <taxon>Lysobacteraceae</taxon>
        <taxon>Stenotrophomonas</taxon>
    </lineage>
</organism>
<keyword evidence="1" id="KW-0560">Oxidoreductase</keyword>
<evidence type="ECO:0000256" key="1">
    <source>
        <dbReference type="ARBA" id="ARBA00023002"/>
    </source>
</evidence>
<dbReference type="InterPro" id="IPR041854">
    <property type="entry name" value="BFD-like_2Fe2S-bd_dom_sf"/>
</dbReference>
<keyword evidence="4" id="KW-1185">Reference proteome</keyword>
<dbReference type="PIRSF" id="PIRSF037495">
    <property type="entry name" value="Opine_OX_OoxA/HcnB"/>
    <property type="match status" value="1"/>
</dbReference>
<evidence type="ECO:0000259" key="2">
    <source>
        <dbReference type="Pfam" id="PF07992"/>
    </source>
</evidence>
<dbReference type="RefSeq" id="WP_311191724.1">
    <property type="nucleotide sequence ID" value="NZ_CP115541.1"/>
</dbReference>
<proteinExistence type="predicted"/>
<dbReference type="InterPro" id="IPR023753">
    <property type="entry name" value="FAD/NAD-binding_dom"/>
</dbReference>
<dbReference type="Gene3D" id="1.10.10.1100">
    <property type="entry name" value="BFD-like [2Fe-2S]-binding domain"/>
    <property type="match status" value="1"/>
</dbReference>
<dbReference type="Proteomes" id="UP001302072">
    <property type="component" value="Chromosome"/>
</dbReference>
<dbReference type="PANTHER" id="PTHR42949:SF3">
    <property type="entry name" value="ANAEROBIC GLYCEROL-3-PHOSPHATE DEHYDROGENASE SUBUNIT B"/>
    <property type="match status" value="1"/>
</dbReference>
<dbReference type="PANTHER" id="PTHR42949">
    <property type="entry name" value="ANAEROBIC GLYCEROL-3-PHOSPHATE DEHYDROGENASE SUBUNIT B"/>
    <property type="match status" value="1"/>
</dbReference>
<dbReference type="Pfam" id="PF07992">
    <property type="entry name" value="Pyr_redox_2"/>
    <property type="match status" value="1"/>
</dbReference>
<dbReference type="InterPro" id="IPR017224">
    <property type="entry name" value="Opine_Oxase_asu/HCN_bsu"/>
</dbReference>
<dbReference type="Gene3D" id="3.50.50.60">
    <property type="entry name" value="FAD/NAD(P)-binding domain"/>
    <property type="match status" value="3"/>
</dbReference>
<dbReference type="PRINTS" id="PR00368">
    <property type="entry name" value="FADPNR"/>
</dbReference>